<feature type="transmembrane region" description="Helical" evidence="6">
    <location>
        <begin position="272"/>
        <end position="291"/>
    </location>
</feature>
<keyword evidence="5 6" id="KW-0472">Membrane</keyword>
<evidence type="ECO:0000256" key="3">
    <source>
        <dbReference type="ARBA" id="ARBA00022692"/>
    </source>
</evidence>
<evidence type="ECO:0000256" key="6">
    <source>
        <dbReference type="SAM" id="Phobius"/>
    </source>
</evidence>
<dbReference type="GO" id="GO:0022857">
    <property type="term" value="F:transmembrane transporter activity"/>
    <property type="evidence" value="ECO:0007669"/>
    <property type="project" value="InterPro"/>
</dbReference>
<evidence type="ECO:0000313" key="8">
    <source>
        <dbReference type="Proteomes" id="UP000481583"/>
    </source>
</evidence>
<dbReference type="InterPro" id="IPR001851">
    <property type="entry name" value="ABC_transp_permease"/>
</dbReference>
<evidence type="ECO:0000256" key="1">
    <source>
        <dbReference type="ARBA" id="ARBA00004651"/>
    </source>
</evidence>
<feature type="transmembrane region" description="Helical" evidence="6">
    <location>
        <begin position="90"/>
        <end position="112"/>
    </location>
</feature>
<evidence type="ECO:0000256" key="2">
    <source>
        <dbReference type="ARBA" id="ARBA00022475"/>
    </source>
</evidence>
<dbReference type="EMBL" id="JAAKZV010000495">
    <property type="protein sequence ID" value="NGN70378.1"/>
    <property type="molecule type" value="Genomic_DNA"/>
</dbReference>
<feature type="transmembrane region" description="Helical" evidence="6">
    <location>
        <begin position="246"/>
        <end position="266"/>
    </location>
</feature>
<proteinExistence type="predicted"/>
<evidence type="ECO:0000256" key="4">
    <source>
        <dbReference type="ARBA" id="ARBA00022989"/>
    </source>
</evidence>
<dbReference type="GO" id="GO:0005886">
    <property type="term" value="C:plasma membrane"/>
    <property type="evidence" value="ECO:0007669"/>
    <property type="project" value="UniProtKB-SubCell"/>
</dbReference>
<keyword evidence="2" id="KW-1003">Cell membrane</keyword>
<dbReference type="Proteomes" id="UP000481583">
    <property type="component" value="Unassembled WGS sequence"/>
</dbReference>
<dbReference type="PANTHER" id="PTHR43370">
    <property type="entry name" value="SUGAR ABC TRANSPORTER INTEGRAL MEMBRANE PROTEIN-RELATED"/>
    <property type="match status" value="1"/>
</dbReference>
<gene>
    <name evidence="7" type="ORF">G5C51_41665</name>
</gene>
<organism evidence="7 8">
    <name type="scientific">Streptomyces coryli</name>
    <dbReference type="NCBI Taxonomy" id="1128680"/>
    <lineage>
        <taxon>Bacteria</taxon>
        <taxon>Bacillati</taxon>
        <taxon>Actinomycetota</taxon>
        <taxon>Actinomycetes</taxon>
        <taxon>Kitasatosporales</taxon>
        <taxon>Streptomycetaceae</taxon>
        <taxon>Streptomyces</taxon>
    </lineage>
</organism>
<dbReference type="RefSeq" id="WP_165246097.1">
    <property type="nucleotide sequence ID" value="NZ_JAAKZV010000495.1"/>
</dbReference>
<dbReference type="AlphaFoldDB" id="A0A6G4UEZ3"/>
<keyword evidence="3 6" id="KW-0812">Transmembrane</keyword>
<feature type="transmembrane region" description="Helical" evidence="6">
    <location>
        <begin position="147"/>
        <end position="164"/>
    </location>
</feature>
<evidence type="ECO:0000313" key="7">
    <source>
        <dbReference type="EMBL" id="NGN70378.1"/>
    </source>
</evidence>
<reference evidence="7 8" key="1">
    <citation type="submission" date="2020-02" db="EMBL/GenBank/DDBJ databases">
        <title>Whole-genome analyses of novel actinobacteria.</title>
        <authorList>
            <person name="Sahin N."/>
        </authorList>
    </citation>
    <scope>NUCLEOTIDE SEQUENCE [LARGE SCALE GENOMIC DNA]</scope>
    <source>
        <strain evidence="7 8">A7024</strain>
    </source>
</reference>
<keyword evidence="8" id="KW-1185">Reference proteome</keyword>
<sequence>MSAVIDELATGGVRMALPLLLASAGELLSERAGVLNLSAEGMMLTGAFAGAAGAHASGSATVGVLTALAAGLLFAALQALLSVTLRADQIVTGITANALALGGTTYGARLLFGDQGKADALPGFDPLPIPGLHSIPVLGPALFEQSLLGYLAFAVAGGLAVALSRRTTWGLVIDAVGEDAVTADRCGLPVRLIRYATVLLTGATAALAGAHLALSEVHAFSDNITGGIGYLAVVAVIAGRWRGWPTLLACLVFGLAQSLQFAAPAIGLHISAPLLTTLPYAFALLAVSGLVGRSRAPSGLTVPFARAG</sequence>
<comment type="subcellular location">
    <subcellularLocation>
        <location evidence="1">Cell membrane</location>
        <topology evidence="1">Multi-pass membrane protein</topology>
    </subcellularLocation>
</comment>
<feature type="transmembrane region" description="Helical" evidence="6">
    <location>
        <begin position="192"/>
        <end position="214"/>
    </location>
</feature>
<protein>
    <submittedName>
        <fullName evidence="7">ABC transporter permease</fullName>
    </submittedName>
</protein>
<feature type="transmembrane region" description="Helical" evidence="6">
    <location>
        <begin position="220"/>
        <end position="239"/>
    </location>
</feature>
<name>A0A6G4UEZ3_9ACTN</name>
<evidence type="ECO:0000256" key="5">
    <source>
        <dbReference type="ARBA" id="ARBA00023136"/>
    </source>
</evidence>
<comment type="caution">
    <text evidence="7">The sequence shown here is derived from an EMBL/GenBank/DDBJ whole genome shotgun (WGS) entry which is preliminary data.</text>
</comment>
<dbReference type="Pfam" id="PF02653">
    <property type="entry name" value="BPD_transp_2"/>
    <property type="match status" value="1"/>
</dbReference>
<dbReference type="CDD" id="cd06580">
    <property type="entry name" value="TM_PBP1_transp_TpRbsC_like"/>
    <property type="match status" value="1"/>
</dbReference>
<feature type="transmembrane region" description="Helical" evidence="6">
    <location>
        <begin position="62"/>
        <end position="83"/>
    </location>
</feature>
<accession>A0A6G4UEZ3</accession>
<dbReference type="PANTHER" id="PTHR43370:SF1">
    <property type="entry name" value="GUANOSINE ABC TRANSPORTER PERMEASE PROTEIN NUPQ"/>
    <property type="match status" value="1"/>
</dbReference>
<keyword evidence="4 6" id="KW-1133">Transmembrane helix</keyword>